<dbReference type="InterPro" id="IPR043502">
    <property type="entry name" value="DNA/RNA_pol_sf"/>
</dbReference>
<dbReference type="EMBL" id="SJPI01000003">
    <property type="protein sequence ID" value="TWT49673.1"/>
    <property type="molecule type" value="Genomic_DNA"/>
</dbReference>
<feature type="region of interest" description="Disordered" evidence="1">
    <location>
        <begin position="37"/>
        <end position="63"/>
    </location>
</feature>
<proteinExistence type="predicted"/>
<protein>
    <recommendedName>
        <fullName evidence="2">DUF4332 domain-containing protein</fullName>
    </recommendedName>
</protein>
<dbReference type="Pfam" id="PF14229">
    <property type="entry name" value="DUF4332"/>
    <property type="match status" value="1"/>
</dbReference>
<dbReference type="Gene3D" id="1.10.150.20">
    <property type="entry name" value="5' to 3' exonuclease, C-terminal subdomain"/>
    <property type="match status" value="1"/>
</dbReference>
<accession>A0A5C5WI38</accession>
<evidence type="ECO:0000256" key="1">
    <source>
        <dbReference type="SAM" id="MobiDB-lite"/>
    </source>
</evidence>
<keyword evidence="4" id="KW-1185">Reference proteome</keyword>
<dbReference type="InterPro" id="IPR025567">
    <property type="entry name" value="DUF4332"/>
</dbReference>
<dbReference type="RefSeq" id="WP_165440806.1">
    <property type="nucleotide sequence ID" value="NZ_SJPI01000003.1"/>
</dbReference>
<evidence type="ECO:0000259" key="2">
    <source>
        <dbReference type="Pfam" id="PF14229"/>
    </source>
</evidence>
<gene>
    <name evidence="3" type="ORF">Pla22_48710</name>
</gene>
<organism evidence="3 4">
    <name type="scientific">Rubripirellula amarantea</name>
    <dbReference type="NCBI Taxonomy" id="2527999"/>
    <lineage>
        <taxon>Bacteria</taxon>
        <taxon>Pseudomonadati</taxon>
        <taxon>Planctomycetota</taxon>
        <taxon>Planctomycetia</taxon>
        <taxon>Pirellulales</taxon>
        <taxon>Pirellulaceae</taxon>
        <taxon>Rubripirellula</taxon>
    </lineage>
</organism>
<feature type="domain" description="DUF4332" evidence="2">
    <location>
        <begin position="84"/>
        <end position="204"/>
    </location>
</feature>
<name>A0A5C5WI38_9BACT</name>
<comment type="caution">
    <text evidence="3">The sequence shown here is derived from an EMBL/GenBank/DDBJ whole genome shotgun (WGS) entry which is preliminary data.</text>
</comment>
<dbReference type="SUPFAM" id="SSF56672">
    <property type="entry name" value="DNA/RNA polymerases"/>
    <property type="match status" value="1"/>
</dbReference>
<dbReference type="Proteomes" id="UP000316598">
    <property type="component" value="Unassembled WGS sequence"/>
</dbReference>
<feature type="compositionally biased region" description="Polar residues" evidence="1">
    <location>
        <begin position="43"/>
        <end position="56"/>
    </location>
</feature>
<evidence type="ECO:0000313" key="3">
    <source>
        <dbReference type="EMBL" id="TWT49673.1"/>
    </source>
</evidence>
<reference evidence="3 4" key="1">
    <citation type="submission" date="2019-02" db="EMBL/GenBank/DDBJ databases">
        <title>Deep-cultivation of Planctomycetes and their phenomic and genomic characterization uncovers novel biology.</title>
        <authorList>
            <person name="Wiegand S."/>
            <person name="Jogler M."/>
            <person name="Boedeker C."/>
            <person name="Pinto D."/>
            <person name="Vollmers J."/>
            <person name="Rivas-Marin E."/>
            <person name="Kohn T."/>
            <person name="Peeters S.H."/>
            <person name="Heuer A."/>
            <person name="Rast P."/>
            <person name="Oberbeckmann S."/>
            <person name="Bunk B."/>
            <person name="Jeske O."/>
            <person name="Meyerdierks A."/>
            <person name="Storesund J.E."/>
            <person name="Kallscheuer N."/>
            <person name="Luecker S."/>
            <person name="Lage O.M."/>
            <person name="Pohl T."/>
            <person name="Merkel B.J."/>
            <person name="Hornburger P."/>
            <person name="Mueller R.-W."/>
            <person name="Bruemmer F."/>
            <person name="Labrenz M."/>
            <person name="Spormann A.M."/>
            <person name="Op Den Camp H."/>
            <person name="Overmann J."/>
            <person name="Amann R."/>
            <person name="Jetten M.S.M."/>
            <person name="Mascher T."/>
            <person name="Medema M.H."/>
            <person name="Devos D.P."/>
            <person name="Kaster A.-K."/>
            <person name="Ovreas L."/>
            <person name="Rohde M."/>
            <person name="Galperin M.Y."/>
            <person name="Jogler C."/>
        </authorList>
    </citation>
    <scope>NUCLEOTIDE SEQUENCE [LARGE SCALE GENOMIC DNA]</scope>
    <source>
        <strain evidence="3 4">Pla22</strain>
    </source>
</reference>
<evidence type="ECO:0000313" key="4">
    <source>
        <dbReference type="Proteomes" id="UP000316598"/>
    </source>
</evidence>
<sequence length="216" mass="24476">MLQSFLRLFSSPQPPRKIESGLPNVTLYAKVPKPVDLHAPQATPKTQSRGLLQNQPQPVPHVPTVSTHRQRLLSMKLEHTRICSPRRAERLAELGIETAGDLANCDPDRIAKKFGSPKKAAHILRQYRRAVRLAASVPGMMPRDAMLLVCIHRRSVRGLAHEKPVVLHRDLERFAESSTGQSQLRGRRLPSVRRLKRWIEHCESMYVRHAAQARVA</sequence>
<dbReference type="AlphaFoldDB" id="A0A5C5WI38"/>